<dbReference type="PANTHER" id="PTHR12640">
    <property type="entry name" value="RIBOPHORIN II"/>
    <property type="match status" value="1"/>
</dbReference>
<feature type="domain" description="Ribophorin II third" evidence="13">
    <location>
        <begin position="48"/>
        <end position="132"/>
    </location>
</feature>
<comment type="pathway">
    <text evidence="3">Protein modification; protein glycosylation.</text>
</comment>
<reference evidence="15" key="1">
    <citation type="submission" date="2021-01" db="EMBL/GenBank/DDBJ databases">
        <authorList>
            <person name="Corre E."/>
            <person name="Pelletier E."/>
            <person name="Niang G."/>
            <person name="Scheremetjew M."/>
            <person name="Finn R."/>
            <person name="Kale V."/>
            <person name="Holt S."/>
            <person name="Cochrane G."/>
            <person name="Meng A."/>
            <person name="Brown T."/>
            <person name="Cohen L."/>
        </authorList>
    </citation>
    <scope>NUCLEOTIDE SEQUENCE</scope>
    <source>
        <strain evidence="15">SAG 36.94</strain>
    </source>
</reference>
<evidence type="ECO:0000256" key="11">
    <source>
        <dbReference type="ARBA" id="ARBA00032139"/>
    </source>
</evidence>
<dbReference type="AlphaFoldDB" id="A0A7S1XAV6"/>
<evidence type="ECO:0000256" key="3">
    <source>
        <dbReference type="ARBA" id="ARBA00004922"/>
    </source>
</evidence>
<dbReference type="UniPathway" id="UPA00378"/>
<keyword evidence="7" id="KW-0256">Endoplasmic reticulum</keyword>
<evidence type="ECO:0000256" key="1">
    <source>
        <dbReference type="ARBA" id="ARBA00002791"/>
    </source>
</evidence>
<dbReference type="EMBL" id="HBGH01003216">
    <property type="protein sequence ID" value="CAD9228118.1"/>
    <property type="molecule type" value="Transcribed_RNA"/>
</dbReference>
<evidence type="ECO:0000256" key="6">
    <source>
        <dbReference type="ARBA" id="ARBA00022729"/>
    </source>
</evidence>
<comment type="subcellular location">
    <subcellularLocation>
        <location evidence="2">Endoplasmic reticulum membrane</location>
        <topology evidence="2">Multi-pass membrane protein</topology>
    </subcellularLocation>
</comment>
<evidence type="ECO:0000256" key="10">
    <source>
        <dbReference type="ARBA" id="ARBA00030078"/>
    </source>
</evidence>
<dbReference type="GO" id="GO:0006487">
    <property type="term" value="P:protein N-linked glycosylation"/>
    <property type="evidence" value="ECO:0007669"/>
    <property type="project" value="TreeGrafter"/>
</dbReference>
<dbReference type="Pfam" id="PF25147">
    <property type="entry name" value="Ribophorin_II_C"/>
    <property type="match status" value="1"/>
</dbReference>
<dbReference type="InterPro" id="IPR056790">
    <property type="entry name" value="Ribophorin_II_C"/>
</dbReference>
<organism evidence="15">
    <name type="scientific">Compsopogon caeruleus</name>
    <dbReference type="NCBI Taxonomy" id="31354"/>
    <lineage>
        <taxon>Eukaryota</taxon>
        <taxon>Rhodophyta</taxon>
        <taxon>Compsopogonophyceae</taxon>
        <taxon>Compsopogonales</taxon>
        <taxon>Compsopogonaceae</taxon>
        <taxon>Compsopogon</taxon>
    </lineage>
</organism>
<feature type="transmembrane region" description="Helical" evidence="12">
    <location>
        <begin position="225"/>
        <end position="246"/>
    </location>
</feature>
<evidence type="ECO:0000313" key="15">
    <source>
        <dbReference type="EMBL" id="CAD9228118.1"/>
    </source>
</evidence>
<dbReference type="Pfam" id="PF23860">
    <property type="entry name" value="Ribophorin_II_3rd"/>
    <property type="match status" value="1"/>
</dbReference>
<comment type="function">
    <text evidence="1">Subunit of the oligosaccharyl transferase (OST) complex that catalyzes the initial transfer of a defined glycan (Glc(3)Man(9)GlcNAc(2) in eukaryotes) from the lipid carrier dolichol-pyrophosphate to an asparagine residue within an Asn-X-Ser/Thr consensus motif in nascent polypeptide chains, the first step in protein N-glycosylation. N-glycosylation occurs cotranslationally and the complex associates with the Sec61 complex at the channel-forming translocon complex that mediates protein translocation across the endoplasmic reticulum (ER). All subunits are required for a maximal enzyme activity.</text>
</comment>
<evidence type="ECO:0000259" key="14">
    <source>
        <dbReference type="Pfam" id="PF25147"/>
    </source>
</evidence>
<evidence type="ECO:0000256" key="8">
    <source>
        <dbReference type="ARBA" id="ARBA00022989"/>
    </source>
</evidence>
<evidence type="ECO:0000256" key="12">
    <source>
        <dbReference type="SAM" id="Phobius"/>
    </source>
</evidence>
<gene>
    <name evidence="15" type="ORF">CCAE0312_LOCUS1732</name>
</gene>
<dbReference type="PANTHER" id="PTHR12640:SF0">
    <property type="entry name" value="DOLICHYL-DIPHOSPHOOLIGOSACCHARIDE--PROTEIN GLYCOSYLTRANSFERASE SUBUNIT 2"/>
    <property type="match status" value="1"/>
</dbReference>
<dbReference type="InterPro" id="IPR055374">
    <property type="entry name" value="Ribophorin_II_3rd"/>
</dbReference>
<name>A0A7S1XAV6_9RHOD</name>
<evidence type="ECO:0000256" key="5">
    <source>
        <dbReference type="ARBA" id="ARBA00022692"/>
    </source>
</evidence>
<feature type="domain" description="Ribophorin II C-terminal" evidence="14">
    <location>
        <begin position="182"/>
        <end position="273"/>
    </location>
</feature>
<keyword evidence="5 12" id="KW-0812">Transmembrane</keyword>
<accession>A0A7S1XAV6</accession>
<evidence type="ECO:0000256" key="9">
    <source>
        <dbReference type="ARBA" id="ARBA00023136"/>
    </source>
</evidence>
<dbReference type="GO" id="GO:0008250">
    <property type="term" value="C:oligosaccharyltransferase complex"/>
    <property type="evidence" value="ECO:0007669"/>
    <property type="project" value="InterPro"/>
</dbReference>
<evidence type="ECO:0000259" key="13">
    <source>
        <dbReference type="Pfam" id="PF23860"/>
    </source>
</evidence>
<proteinExistence type="inferred from homology"/>
<evidence type="ECO:0000256" key="7">
    <source>
        <dbReference type="ARBA" id="ARBA00022824"/>
    </source>
</evidence>
<feature type="transmembrane region" description="Helical" evidence="12">
    <location>
        <begin position="253"/>
        <end position="270"/>
    </location>
</feature>
<keyword evidence="9 12" id="KW-0472">Membrane</keyword>
<sequence>MGGNLVSAVRFKEGGKGDWTRLEVMAGASEWDPVEQAIEMTEKHVPSLELELTDVESPPPRQMFVRFTKNDKLIRYPQGKREVVYLGNLKGSGPSSRVSFELTVHPKDLDFWDSKGKYQMELVVGDPRMKSPRVMVWTLCNEVIFDYINVPASKRKPPVFDFDVSIKKSLQPEFIFEPSPVERRAPRLFSLLWAALTLAPLLALIRMWSRLGAFPLDLPTSSLPFLGFQFCLVLNALLLVSFWLGWTIIATTKYLLILAIPTILFGHQALSQLPSQLPMGKDKGE</sequence>
<evidence type="ECO:0000256" key="4">
    <source>
        <dbReference type="ARBA" id="ARBA00009038"/>
    </source>
</evidence>
<comment type="similarity">
    <text evidence="4">Belongs to the SWP1 family.</text>
</comment>
<evidence type="ECO:0000256" key="2">
    <source>
        <dbReference type="ARBA" id="ARBA00004477"/>
    </source>
</evidence>
<dbReference type="InterPro" id="IPR008814">
    <property type="entry name" value="Swp1"/>
</dbReference>
<feature type="transmembrane region" description="Helical" evidence="12">
    <location>
        <begin position="188"/>
        <end position="205"/>
    </location>
</feature>
<keyword evidence="6" id="KW-0732">Signal</keyword>
<keyword evidence="8 12" id="KW-1133">Transmembrane helix</keyword>
<protein>
    <recommendedName>
        <fullName evidence="11">Ribophorin II</fullName>
    </recommendedName>
    <alternativeName>
        <fullName evidence="10">Ribophorin-2</fullName>
    </alternativeName>
</protein>